<evidence type="ECO:0000313" key="5">
    <source>
        <dbReference type="EMBL" id="BBD91887.1"/>
    </source>
</evidence>
<evidence type="ECO:0000259" key="4">
    <source>
        <dbReference type="Pfam" id="PF06276"/>
    </source>
</evidence>
<accession>A0ABN5W6M5</accession>
<evidence type="ECO:0000313" key="6">
    <source>
        <dbReference type="Proteomes" id="UP000274772"/>
    </source>
</evidence>
<proteinExistence type="inferred from homology"/>
<evidence type="ECO:0000256" key="1">
    <source>
        <dbReference type="ARBA" id="ARBA00004924"/>
    </source>
</evidence>
<comment type="similarity">
    <text evidence="2">Belongs to the IucA/IucC family.</text>
</comment>
<feature type="domain" description="Aerobactin siderophore biosynthesis IucA/IucC N-terminal" evidence="3">
    <location>
        <begin position="194"/>
        <end position="436"/>
    </location>
</feature>
<dbReference type="Pfam" id="PF06276">
    <property type="entry name" value="FhuF"/>
    <property type="match status" value="1"/>
</dbReference>
<evidence type="ECO:0000259" key="3">
    <source>
        <dbReference type="Pfam" id="PF04183"/>
    </source>
</evidence>
<feature type="domain" description="Aerobactin siderophore biosynthesis IucA/IucC-like C-terminal" evidence="4">
    <location>
        <begin position="470"/>
        <end position="637"/>
    </location>
</feature>
<dbReference type="InterPro" id="IPR037455">
    <property type="entry name" value="LucA/IucC-like"/>
</dbReference>
<gene>
    <name evidence="5" type="primary">sfaP</name>
    <name evidence="5" type="ORF">JMUB590_0777</name>
</gene>
<organism evidence="5 6">
    <name type="scientific">Staphylococcus caprae</name>
    <dbReference type="NCBI Taxonomy" id="29380"/>
    <lineage>
        <taxon>Bacteria</taxon>
        <taxon>Bacillati</taxon>
        <taxon>Bacillota</taxon>
        <taxon>Bacilli</taxon>
        <taxon>Bacillales</taxon>
        <taxon>Staphylococcaceae</taxon>
        <taxon>Staphylococcus</taxon>
    </lineage>
</organism>
<dbReference type="InterPro" id="IPR022770">
    <property type="entry name" value="IucA/IucC-like_C"/>
</dbReference>
<protein>
    <submittedName>
        <fullName evidence="5">Staphyloferrin biosynthesis protein, SfaP</fullName>
    </submittedName>
</protein>
<comment type="pathway">
    <text evidence="1">Siderophore biosynthesis.</text>
</comment>
<dbReference type="RefSeq" id="WP_044466816.1">
    <property type="nucleotide sequence ID" value="NZ_AP018585.1"/>
</dbReference>
<dbReference type="Proteomes" id="UP000274772">
    <property type="component" value="Chromosome"/>
</dbReference>
<keyword evidence="6" id="KW-1185">Reference proteome</keyword>
<dbReference type="InterPro" id="IPR007310">
    <property type="entry name" value="Aerobactin_biosyn_IucA/IucC_N"/>
</dbReference>
<dbReference type="GeneID" id="58050543"/>
<reference evidence="5 6" key="1">
    <citation type="submission" date="2018-05" db="EMBL/GenBank/DDBJ databases">
        <title>Complete genome sequencing of three human clinical isolates of Staphylococcus caprae reveals virulence factors similar to those of S. epidermidis and S. capitis.</title>
        <authorList>
            <person name="Watanabe S."/>
            <person name="Cui L."/>
        </authorList>
    </citation>
    <scope>NUCLEOTIDE SEQUENCE [LARGE SCALE GENOMIC DNA]</scope>
    <source>
        <strain evidence="5 6">JMUB590</strain>
    </source>
</reference>
<dbReference type="PANTHER" id="PTHR34384:SF6">
    <property type="entry name" value="STAPHYLOFERRIN B SYNTHASE"/>
    <property type="match status" value="1"/>
</dbReference>
<dbReference type="Gene3D" id="1.10.510.40">
    <property type="match status" value="1"/>
</dbReference>
<dbReference type="Pfam" id="PF04183">
    <property type="entry name" value="IucA_IucC"/>
    <property type="match status" value="1"/>
</dbReference>
<dbReference type="PANTHER" id="PTHR34384">
    <property type="entry name" value="L-2,3-DIAMINOPROPANOATE--CITRATE LIGASE"/>
    <property type="match status" value="1"/>
</dbReference>
<dbReference type="EMBL" id="AP018586">
    <property type="protein sequence ID" value="BBD91887.1"/>
    <property type="molecule type" value="Genomic_DNA"/>
</dbReference>
<sequence>MNFNQFINKQDIEMTKDEQNVFQFLQQYDEQWASIFQDKLLKGRDKVTQRLVTSIHRENLVNGNDNSQLLNRHKFAGYDVNVTAILEIHFPKSDVYLYAPVTGQHAFNRVDVQGPFYYKQGKHNDDFNRILHPNVVLDWILTEAPELDNEASQQFRDDQTNSAANMTFALSYQYFKMCDDRAPLYDIIKNHQDSYLRSEQAVVEGHPLHPGAKLRKGMDAFETFKYSSEFAQPIELKVVLLHHSVSRVQALNANYNDTMKHMFSDIYSHLEKEFDNTINLDDYNLMIMHPWQYDHVLHQDYMEELNQQLVIISEYSIPYYAGLSFRTLVPELPNEAPHIKLSTNVHITGEIRTLSEQTTHNGPLVTQILNDILTKDTTFNQYASNVIDEVAGIHFYNQNDNPSIQTDRSEQLGTLFRNNFYRFIPDNVVPVIPSSLVATYPFNDEKPIETLIKTYQDARGYETFEDAAQSWMREYSKAILGLVMPLYSKYGIALEAHLQNSVATFNHDGSLNTMYIRDFEGLRIDAEQLNQAGYATDHFHEKSRILTNSKTSVFNKAFYSTVQNHLGELVLTIAKSSNSTILENEIWQEMATTLKEIFNDITDLSEERRTAIEDIIFAPTIDYKCVTTMRLEDEAHEYTYIKVNNPLH</sequence>
<evidence type="ECO:0000256" key="2">
    <source>
        <dbReference type="ARBA" id="ARBA00007832"/>
    </source>
</evidence>
<name>A0ABN5W6M5_9STAP</name>